<dbReference type="Proteomes" id="UP000018951">
    <property type="component" value="Unassembled WGS sequence"/>
</dbReference>
<keyword evidence="1" id="KW-1133">Transmembrane helix</keyword>
<organism evidence="2 3">
    <name type="scientific">Candidatus Xenolissoclinum pacificiensis L6</name>
    <dbReference type="NCBI Taxonomy" id="1401685"/>
    <lineage>
        <taxon>Bacteria</taxon>
        <taxon>Pseudomonadati</taxon>
        <taxon>Pseudomonadota</taxon>
        <taxon>Alphaproteobacteria</taxon>
        <taxon>Rickettsiales</taxon>
        <taxon>Anaplasmataceae</taxon>
        <taxon>Candidatus Xenolissoclinum</taxon>
    </lineage>
</organism>
<dbReference type="InterPro" id="IPR024399">
    <property type="entry name" value="DUF2628"/>
</dbReference>
<keyword evidence="1" id="KW-0812">Transmembrane</keyword>
<gene>
    <name evidence="2" type="ORF">P857_93</name>
</gene>
<dbReference type="EMBL" id="AXCJ01000009">
    <property type="protein sequence ID" value="ETO91018.1"/>
    <property type="molecule type" value="Genomic_DNA"/>
</dbReference>
<dbReference type="STRING" id="1401685.P857_93"/>
<reference evidence="2 3" key="1">
    <citation type="journal article" date="2013" name="PLoS ONE">
        <title>Bacterial endosymbiosis in a chordate host: long-term co-evolution and conservation of secondary metabolism.</title>
        <authorList>
            <person name="Kwan J.C."/>
            <person name="Schmidt E.W."/>
        </authorList>
    </citation>
    <scope>NUCLEOTIDE SEQUENCE [LARGE SCALE GENOMIC DNA]</scope>
    <source>
        <strain evidence="3">L6</strain>
    </source>
</reference>
<evidence type="ECO:0000313" key="2">
    <source>
        <dbReference type="EMBL" id="ETO91018.1"/>
    </source>
</evidence>
<feature type="transmembrane region" description="Helical" evidence="1">
    <location>
        <begin position="41"/>
        <end position="59"/>
    </location>
</feature>
<comment type="caution">
    <text evidence="2">The sequence shown here is derived from an EMBL/GenBank/DDBJ whole genome shotgun (WGS) entry which is preliminary data.</text>
</comment>
<keyword evidence="3" id="KW-1185">Reference proteome</keyword>
<dbReference type="Pfam" id="PF10947">
    <property type="entry name" value="DUF2628"/>
    <property type="match status" value="1"/>
</dbReference>
<name>W2V0M7_9RICK</name>
<dbReference type="AlphaFoldDB" id="W2V0M7"/>
<feature type="transmembrane region" description="Helical" evidence="1">
    <location>
        <begin position="65"/>
        <end position="88"/>
    </location>
</feature>
<proteinExistence type="predicted"/>
<keyword evidence="1" id="KW-0472">Membrane</keyword>
<sequence>MKTYYIFSKDSMDVDDLYCLQDGFSCSAFFFTVIWSLYHKLWLVSSVIFVFLGVLSYLVSKSLVITEVLVLSKIAIVFFYGLNGSYLIERKLIRQGFSLVGIVRATEKFYAMEKYYNGDCASIENNVNHQDDKAI</sequence>
<evidence type="ECO:0000256" key="1">
    <source>
        <dbReference type="SAM" id="Phobius"/>
    </source>
</evidence>
<accession>W2V0M7</accession>
<evidence type="ECO:0000313" key="3">
    <source>
        <dbReference type="Proteomes" id="UP000018951"/>
    </source>
</evidence>
<evidence type="ECO:0008006" key="4">
    <source>
        <dbReference type="Google" id="ProtNLM"/>
    </source>
</evidence>
<protein>
    <recommendedName>
        <fullName evidence="4">DUF2628 domain-containing protein</fullName>
    </recommendedName>
</protein>